<dbReference type="GeneID" id="30015931"/>
<organism evidence="2 3">
    <name type="scientific">Fonsecaea erecta</name>
    <dbReference type="NCBI Taxonomy" id="1367422"/>
    <lineage>
        <taxon>Eukaryota</taxon>
        <taxon>Fungi</taxon>
        <taxon>Dikarya</taxon>
        <taxon>Ascomycota</taxon>
        <taxon>Pezizomycotina</taxon>
        <taxon>Eurotiomycetes</taxon>
        <taxon>Chaetothyriomycetidae</taxon>
        <taxon>Chaetothyriales</taxon>
        <taxon>Herpotrichiellaceae</taxon>
        <taxon>Fonsecaea</taxon>
    </lineage>
</organism>
<dbReference type="RefSeq" id="XP_018687370.1">
    <property type="nucleotide sequence ID" value="XM_018843268.1"/>
</dbReference>
<feature type="compositionally biased region" description="Low complexity" evidence="1">
    <location>
        <begin position="52"/>
        <end position="64"/>
    </location>
</feature>
<evidence type="ECO:0000256" key="1">
    <source>
        <dbReference type="SAM" id="MobiDB-lite"/>
    </source>
</evidence>
<dbReference type="AlphaFoldDB" id="A0A178Z477"/>
<protein>
    <submittedName>
        <fullName evidence="2">Uncharacterized protein</fullName>
    </submittedName>
</protein>
<feature type="region of interest" description="Disordered" evidence="1">
    <location>
        <begin position="29"/>
        <end position="126"/>
    </location>
</feature>
<evidence type="ECO:0000313" key="3">
    <source>
        <dbReference type="Proteomes" id="UP000078343"/>
    </source>
</evidence>
<accession>A0A178Z477</accession>
<evidence type="ECO:0000313" key="2">
    <source>
        <dbReference type="EMBL" id="OAP54003.1"/>
    </source>
</evidence>
<comment type="caution">
    <text evidence="2">The sequence shown here is derived from an EMBL/GenBank/DDBJ whole genome shotgun (WGS) entry which is preliminary data.</text>
</comment>
<name>A0A178Z477_9EURO</name>
<dbReference type="EMBL" id="LVYI01000016">
    <property type="protein sequence ID" value="OAP54003.1"/>
    <property type="molecule type" value="Genomic_DNA"/>
</dbReference>
<gene>
    <name evidence="2" type="ORF">AYL99_11763</name>
</gene>
<reference evidence="2 3" key="1">
    <citation type="submission" date="2016-04" db="EMBL/GenBank/DDBJ databases">
        <title>Draft genome of Fonsecaea erecta CBS 125763.</title>
        <authorList>
            <person name="Weiss V.A."/>
            <person name="Vicente V.A."/>
            <person name="Raittz R.T."/>
            <person name="Moreno L.F."/>
            <person name="De Souza E.M."/>
            <person name="Pedrosa F.O."/>
            <person name="Steffens M.B."/>
            <person name="Faoro H."/>
            <person name="Tadra-Sfeir M.Z."/>
            <person name="Najafzadeh M.J."/>
            <person name="Felipe M.S."/>
            <person name="Teixeira M."/>
            <person name="Sun J."/>
            <person name="Xi L."/>
            <person name="Gomes R."/>
            <person name="De Azevedo C.M."/>
            <person name="Salgado C.G."/>
            <person name="Da Silva M.B."/>
            <person name="Nascimento M.F."/>
            <person name="Queiroz-Telles F."/>
            <person name="Attili D.S."/>
            <person name="Gorbushina A."/>
        </authorList>
    </citation>
    <scope>NUCLEOTIDE SEQUENCE [LARGE SCALE GENOMIC DNA]</scope>
    <source>
        <strain evidence="2 3">CBS 125763</strain>
    </source>
</reference>
<proteinExistence type="predicted"/>
<keyword evidence="3" id="KW-1185">Reference proteome</keyword>
<feature type="compositionally biased region" description="Polar residues" evidence="1">
    <location>
        <begin position="67"/>
        <end position="100"/>
    </location>
</feature>
<sequence>MSSRYEGLYHNNADPYIREQNALARARYYEQASSASDPPHCYETVPATAGDSSPSVPQSHSHPPYASHTTPVTTRGESFSSVAHYTADPSSTRAQVTASTAPGLRNEAGPSSAAEQSGPLHNENGLLNSVSATDAVFGAGYDSLGRSLAECKDKINGVTEILERIRSQLNAHTRNTNARRLNVNKRGDDILSMLYDEFDRPIPNFPRTPAAIDTLELHEVDAIICALGTQLAHIQGDHRQALRLLIGI</sequence>
<dbReference type="Proteomes" id="UP000078343">
    <property type="component" value="Unassembled WGS sequence"/>
</dbReference>